<dbReference type="SUPFAM" id="SSF52172">
    <property type="entry name" value="CheY-like"/>
    <property type="match status" value="1"/>
</dbReference>
<evidence type="ECO:0000256" key="3">
    <source>
        <dbReference type="PROSITE-ProRule" id="PRU00169"/>
    </source>
</evidence>
<protein>
    <submittedName>
        <fullName evidence="6">Response regulator transcription factor</fullName>
    </submittedName>
</protein>
<dbReference type="InterPro" id="IPR001789">
    <property type="entry name" value="Sig_transdc_resp-reg_receiver"/>
</dbReference>
<evidence type="ECO:0000256" key="1">
    <source>
        <dbReference type="ARBA" id="ARBA00022553"/>
    </source>
</evidence>
<dbReference type="Pfam" id="PF00072">
    <property type="entry name" value="Response_reg"/>
    <property type="match status" value="1"/>
</dbReference>
<feature type="modified residue" description="4-aspartylphosphate" evidence="3">
    <location>
        <position position="56"/>
    </location>
</feature>
<dbReference type="InterPro" id="IPR000792">
    <property type="entry name" value="Tscrpt_reg_LuxR_C"/>
</dbReference>
<dbReference type="PANTHER" id="PTHR43214:SF43">
    <property type="entry name" value="TWO-COMPONENT RESPONSE REGULATOR"/>
    <property type="match status" value="1"/>
</dbReference>
<keyword evidence="1 3" id="KW-0597">Phosphoprotein</keyword>
<evidence type="ECO:0000259" key="4">
    <source>
        <dbReference type="PROSITE" id="PS50043"/>
    </source>
</evidence>
<dbReference type="InterPro" id="IPR011006">
    <property type="entry name" value="CheY-like_superfamily"/>
</dbReference>
<evidence type="ECO:0000313" key="6">
    <source>
        <dbReference type="EMBL" id="MBO8430772.1"/>
    </source>
</evidence>
<comment type="caution">
    <text evidence="6">The sequence shown here is derived from an EMBL/GenBank/DDBJ whole genome shotgun (WGS) entry which is preliminary data.</text>
</comment>
<dbReference type="PANTHER" id="PTHR43214">
    <property type="entry name" value="TWO-COMPONENT RESPONSE REGULATOR"/>
    <property type="match status" value="1"/>
</dbReference>
<sequence>MTKKNILIVEDHELTRFGLKTAFEGVDFVGELYEAESAEKALEIFNEHNIDVVIMDLGLPAMNGIDATKRIRSSNKDVKVIILTSHNDEKEVLNSLRAGANAYCSKEINPQRLIQVVQSVADGAAWFDPSIAHIVLKATANSPVIDSENNSKAYDLTSRETQILKLMTEGYSNMEIAQILVISINTTKAHVANILQKLEVDDRLQAALKALKYKIV</sequence>
<evidence type="ECO:0000256" key="2">
    <source>
        <dbReference type="ARBA" id="ARBA00023125"/>
    </source>
</evidence>
<dbReference type="GO" id="GO:0006355">
    <property type="term" value="P:regulation of DNA-templated transcription"/>
    <property type="evidence" value="ECO:0007669"/>
    <property type="project" value="InterPro"/>
</dbReference>
<dbReference type="PROSITE" id="PS50043">
    <property type="entry name" value="HTH_LUXR_2"/>
    <property type="match status" value="1"/>
</dbReference>
<dbReference type="CDD" id="cd06170">
    <property type="entry name" value="LuxR_C_like"/>
    <property type="match status" value="1"/>
</dbReference>
<proteinExistence type="predicted"/>
<evidence type="ECO:0000259" key="5">
    <source>
        <dbReference type="PROSITE" id="PS50110"/>
    </source>
</evidence>
<dbReference type="PROSITE" id="PS50110">
    <property type="entry name" value="RESPONSE_REGULATORY"/>
    <property type="match status" value="1"/>
</dbReference>
<dbReference type="GO" id="GO:0003677">
    <property type="term" value="F:DNA binding"/>
    <property type="evidence" value="ECO:0007669"/>
    <property type="project" value="UniProtKB-KW"/>
</dbReference>
<dbReference type="EMBL" id="JADIND010000109">
    <property type="protein sequence ID" value="MBO8430772.1"/>
    <property type="molecule type" value="Genomic_DNA"/>
</dbReference>
<dbReference type="PRINTS" id="PR00038">
    <property type="entry name" value="HTHLUXR"/>
</dbReference>
<dbReference type="SMART" id="SM00421">
    <property type="entry name" value="HTH_LUXR"/>
    <property type="match status" value="1"/>
</dbReference>
<dbReference type="InterPro" id="IPR039420">
    <property type="entry name" value="WalR-like"/>
</dbReference>
<accession>A0A9D9DMU8</accession>
<dbReference type="Gene3D" id="3.40.50.2300">
    <property type="match status" value="1"/>
</dbReference>
<reference evidence="6" key="2">
    <citation type="journal article" date="2021" name="PeerJ">
        <title>Extensive microbial diversity within the chicken gut microbiome revealed by metagenomics and culture.</title>
        <authorList>
            <person name="Gilroy R."/>
            <person name="Ravi A."/>
            <person name="Getino M."/>
            <person name="Pursley I."/>
            <person name="Horton D.L."/>
            <person name="Alikhan N.F."/>
            <person name="Baker D."/>
            <person name="Gharbi K."/>
            <person name="Hall N."/>
            <person name="Watson M."/>
            <person name="Adriaenssens E.M."/>
            <person name="Foster-Nyarko E."/>
            <person name="Jarju S."/>
            <person name="Secka A."/>
            <person name="Antonio M."/>
            <person name="Oren A."/>
            <person name="Chaudhuri R.R."/>
            <person name="La Ragione R."/>
            <person name="Hildebrand F."/>
            <person name="Pallen M.J."/>
        </authorList>
    </citation>
    <scope>NUCLEOTIDE SEQUENCE</scope>
    <source>
        <strain evidence="6">10192</strain>
    </source>
</reference>
<feature type="domain" description="Response regulatory" evidence="5">
    <location>
        <begin position="5"/>
        <end position="121"/>
    </location>
</feature>
<dbReference type="InterPro" id="IPR016032">
    <property type="entry name" value="Sig_transdc_resp-reg_C-effctor"/>
</dbReference>
<evidence type="ECO:0000313" key="7">
    <source>
        <dbReference type="Proteomes" id="UP000823632"/>
    </source>
</evidence>
<dbReference type="AlphaFoldDB" id="A0A9D9DMU8"/>
<name>A0A9D9DMU8_9BACT</name>
<reference evidence="6" key="1">
    <citation type="submission" date="2020-10" db="EMBL/GenBank/DDBJ databases">
        <authorList>
            <person name="Gilroy R."/>
        </authorList>
    </citation>
    <scope>NUCLEOTIDE SEQUENCE</scope>
    <source>
        <strain evidence="6">10192</strain>
    </source>
</reference>
<feature type="domain" description="HTH luxR-type" evidence="4">
    <location>
        <begin position="149"/>
        <end position="214"/>
    </location>
</feature>
<dbReference type="GO" id="GO:0000160">
    <property type="term" value="P:phosphorelay signal transduction system"/>
    <property type="evidence" value="ECO:0007669"/>
    <property type="project" value="InterPro"/>
</dbReference>
<dbReference type="InterPro" id="IPR058245">
    <property type="entry name" value="NreC/VraR/RcsB-like_REC"/>
</dbReference>
<dbReference type="CDD" id="cd17535">
    <property type="entry name" value="REC_NarL-like"/>
    <property type="match status" value="1"/>
</dbReference>
<gene>
    <name evidence="6" type="ORF">IAC76_05235</name>
</gene>
<organism evidence="6 7">
    <name type="scientific">Candidatus Scatousia excrementipullorum</name>
    <dbReference type="NCBI Taxonomy" id="2840936"/>
    <lineage>
        <taxon>Bacteria</taxon>
        <taxon>Candidatus Scatousia</taxon>
    </lineage>
</organism>
<dbReference type="SUPFAM" id="SSF46894">
    <property type="entry name" value="C-terminal effector domain of the bipartite response regulators"/>
    <property type="match status" value="1"/>
</dbReference>
<dbReference type="Pfam" id="PF00196">
    <property type="entry name" value="GerE"/>
    <property type="match status" value="1"/>
</dbReference>
<dbReference type="SMART" id="SM00448">
    <property type="entry name" value="REC"/>
    <property type="match status" value="1"/>
</dbReference>
<keyword evidence="2" id="KW-0238">DNA-binding</keyword>
<dbReference type="Proteomes" id="UP000823632">
    <property type="component" value="Unassembled WGS sequence"/>
</dbReference>